<evidence type="ECO:0000313" key="2">
    <source>
        <dbReference type="Proteomes" id="UP000193467"/>
    </source>
</evidence>
<protein>
    <submittedName>
        <fullName evidence="1">Uncharacterized protein</fullName>
    </submittedName>
</protein>
<evidence type="ECO:0000313" key="1">
    <source>
        <dbReference type="EMBL" id="ORY85934.1"/>
    </source>
</evidence>
<proteinExistence type="predicted"/>
<accession>A0A1Y2FRK5</accession>
<keyword evidence="2" id="KW-1185">Reference proteome</keyword>
<sequence length="74" mass="8756">MDGVSKYRWYRRGISSSWTLDKKLPNGRKQIMAKSKVPIWTASRCHLLINRLCEHEQEVILGTALAMIAWRNWR</sequence>
<gene>
    <name evidence="1" type="ORF">BCR35DRAFT_302528</name>
</gene>
<comment type="caution">
    <text evidence="1">The sequence shown here is derived from an EMBL/GenBank/DDBJ whole genome shotgun (WGS) entry which is preliminary data.</text>
</comment>
<dbReference type="EMBL" id="MCGR01000015">
    <property type="protein sequence ID" value="ORY85934.1"/>
    <property type="molecule type" value="Genomic_DNA"/>
</dbReference>
<name>A0A1Y2FRK5_9BASI</name>
<organism evidence="1 2">
    <name type="scientific">Leucosporidium creatinivorum</name>
    <dbReference type="NCBI Taxonomy" id="106004"/>
    <lineage>
        <taxon>Eukaryota</taxon>
        <taxon>Fungi</taxon>
        <taxon>Dikarya</taxon>
        <taxon>Basidiomycota</taxon>
        <taxon>Pucciniomycotina</taxon>
        <taxon>Microbotryomycetes</taxon>
        <taxon>Leucosporidiales</taxon>
        <taxon>Leucosporidium</taxon>
    </lineage>
</organism>
<dbReference type="InParanoid" id="A0A1Y2FRK5"/>
<dbReference type="Proteomes" id="UP000193467">
    <property type="component" value="Unassembled WGS sequence"/>
</dbReference>
<reference evidence="1 2" key="1">
    <citation type="submission" date="2016-07" db="EMBL/GenBank/DDBJ databases">
        <title>Pervasive Adenine N6-methylation of Active Genes in Fungi.</title>
        <authorList>
            <consortium name="DOE Joint Genome Institute"/>
            <person name="Mondo S.J."/>
            <person name="Dannebaum R.O."/>
            <person name="Kuo R.C."/>
            <person name="Labutti K."/>
            <person name="Haridas S."/>
            <person name="Kuo A."/>
            <person name="Salamov A."/>
            <person name="Ahrendt S.R."/>
            <person name="Lipzen A."/>
            <person name="Sullivan W."/>
            <person name="Andreopoulos W.B."/>
            <person name="Clum A."/>
            <person name="Lindquist E."/>
            <person name="Daum C."/>
            <person name="Ramamoorthy G.K."/>
            <person name="Gryganskyi A."/>
            <person name="Culley D."/>
            <person name="Magnuson J.K."/>
            <person name="James T.Y."/>
            <person name="O'Malley M.A."/>
            <person name="Stajich J.E."/>
            <person name="Spatafora J.W."/>
            <person name="Visel A."/>
            <person name="Grigoriev I.V."/>
        </authorList>
    </citation>
    <scope>NUCLEOTIDE SEQUENCE [LARGE SCALE GENOMIC DNA]</scope>
    <source>
        <strain evidence="1 2">62-1032</strain>
    </source>
</reference>
<dbReference type="AlphaFoldDB" id="A0A1Y2FRK5"/>